<evidence type="ECO:0000256" key="2">
    <source>
        <dbReference type="ARBA" id="ARBA00006024"/>
    </source>
</evidence>
<organism evidence="14 15">
    <name type="scientific">Phyllobacterium phragmitis</name>
    <dbReference type="NCBI Taxonomy" id="2670329"/>
    <lineage>
        <taxon>Bacteria</taxon>
        <taxon>Pseudomonadati</taxon>
        <taxon>Pseudomonadota</taxon>
        <taxon>Alphaproteobacteria</taxon>
        <taxon>Hyphomicrobiales</taxon>
        <taxon>Phyllobacteriaceae</taxon>
        <taxon>Phyllobacterium</taxon>
    </lineage>
</organism>
<dbReference type="InterPro" id="IPR011017">
    <property type="entry name" value="TRASH_dom"/>
</dbReference>
<evidence type="ECO:0000256" key="4">
    <source>
        <dbReference type="ARBA" id="ARBA00022692"/>
    </source>
</evidence>
<dbReference type="InterPro" id="IPR044492">
    <property type="entry name" value="P_typ_ATPase_HD_dom"/>
</dbReference>
<dbReference type="NCBIfam" id="TIGR01511">
    <property type="entry name" value="ATPase-IB1_Cu"/>
    <property type="match status" value="1"/>
</dbReference>
<dbReference type="GO" id="GO:0060003">
    <property type="term" value="P:copper ion export"/>
    <property type="evidence" value="ECO:0007669"/>
    <property type="project" value="UniProtKB-ARBA"/>
</dbReference>
<protein>
    <submittedName>
        <fullName evidence="14">Copper-translocating P-type ATPase</fullName>
    </submittedName>
</protein>
<feature type="transmembrane region" description="Helical" evidence="11">
    <location>
        <begin position="766"/>
        <end position="785"/>
    </location>
</feature>
<dbReference type="SFLD" id="SFLDS00003">
    <property type="entry name" value="Haloacid_Dehalogenase"/>
    <property type="match status" value="1"/>
</dbReference>
<dbReference type="Pfam" id="PF00702">
    <property type="entry name" value="Hydrolase"/>
    <property type="match status" value="1"/>
</dbReference>
<comment type="caution">
    <text evidence="14">The sequence shown here is derived from an EMBL/GenBank/DDBJ whole genome shotgun (WGS) entry which is preliminary data.</text>
</comment>
<dbReference type="PROSITE" id="PS00154">
    <property type="entry name" value="ATPASE_E1_E2"/>
    <property type="match status" value="1"/>
</dbReference>
<dbReference type="GO" id="GO:0043682">
    <property type="term" value="F:P-type divalent copper transporter activity"/>
    <property type="evidence" value="ECO:0007669"/>
    <property type="project" value="TreeGrafter"/>
</dbReference>
<dbReference type="GO" id="GO:0016491">
    <property type="term" value="F:oxidoreductase activity"/>
    <property type="evidence" value="ECO:0007669"/>
    <property type="project" value="InterPro"/>
</dbReference>
<feature type="transmembrane region" description="Helical" evidence="11">
    <location>
        <begin position="170"/>
        <end position="189"/>
    </location>
</feature>
<dbReference type="GO" id="GO:0005886">
    <property type="term" value="C:plasma membrane"/>
    <property type="evidence" value="ECO:0007669"/>
    <property type="project" value="UniProtKB-SubCell"/>
</dbReference>
<dbReference type="GO" id="GO:0055070">
    <property type="term" value="P:copper ion homeostasis"/>
    <property type="evidence" value="ECO:0007669"/>
    <property type="project" value="TreeGrafter"/>
</dbReference>
<dbReference type="PANTHER" id="PTHR43520">
    <property type="entry name" value="ATP7, ISOFORM B"/>
    <property type="match status" value="1"/>
</dbReference>
<dbReference type="InterPro" id="IPR036412">
    <property type="entry name" value="HAD-like_sf"/>
</dbReference>
<keyword evidence="4 11" id="KW-0812">Transmembrane</keyword>
<feature type="compositionally biased region" description="Basic residues" evidence="12">
    <location>
        <begin position="1"/>
        <end position="17"/>
    </location>
</feature>
<dbReference type="PRINTS" id="PR00119">
    <property type="entry name" value="CATATPASE"/>
</dbReference>
<dbReference type="PANTHER" id="PTHR43520:SF8">
    <property type="entry name" value="P-TYPE CU(+) TRANSPORTER"/>
    <property type="match status" value="1"/>
</dbReference>
<dbReference type="InterPro" id="IPR027256">
    <property type="entry name" value="P-typ_ATPase_IB"/>
</dbReference>
<dbReference type="GO" id="GO:0005507">
    <property type="term" value="F:copper ion binding"/>
    <property type="evidence" value="ECO:0007669"/>
    <property type="project" value="TreeGrafter"/>
</dbReference>
<gene>
    <name evidence="14" type="ORF">C5748_23415</name>
</gene>
<dbReference type="NCBIfam" id="TIGR01525">
    <property type="entry name" value="ATPase-IB_hvy"/>
    <property type="match status" value="1"/>
</dbReference>
<dbReference type="SUPFAM" id="SSF56784">
    <property type="entry name" value="HAD-like"/>
    <property type="match status" value="1"/>
</dbReference>
<dbReference type="InterPro" id="IPR007029">
    <property type="entry name" value="YHS_dom"/>
</dbReference>
<evidence type="ECO:0000313" key="15">
    <source>
        <dbReference type="Proteomes" id="UP000239434"/>
    </source>
</evidence>
<evidence type="ECO:0000256" key="5">
    <source>
        <dbReference type="ARBA" id="ARBA00022723"/>
    </source>
</evidence>
<feature type="transmembrane region" description="Helical" evidence="11">
    <location>
        <begin position="738"/>
        <end position="760"/>
    </location>
</feature>
<evidence type="ECO:0000256" key="1">
    <source>
        <dbReference type="ARBA" id="ARBA00004651"/>
    </source>
</evidence>
<dbReference type="NCBIfam" id="TIGR01494">
    <property type="entry name" value="ATPase_P-type"/>
    <property type="match status" value="1"/>
</dbReference>
<feature type="transmembrane region" description="Helical" evidence="11">
    <location>
        <begin position="241"/>
        <end position="259"/>
    </location>
</feature>
<keyword evidence="5 11" id="KW-0479">Metal-binding</keyword>
<dbReference type="RefSeq" id="WP_105744856.1">
    <property type="nucleotide sequence ID" value="NZ_PVBR01000025.1"/>
</dbReference>
<dbReference type="Proteomes" id="UP000239434">
    <property type="component" value="Unassembled WGS sequence"/>
</dbReference>
<dbReference type="AlphaFoldDB" id="A0A2S9IKM8"/>
<feature type="transmembrane region" description="Helical" evidence="11">
    <location>
        <begin position="394"/>
        <end position="416"/>
    </location>
</feature>
<sequence length="792" mass="83407">MAHGHNHGHGQDHKHHDHGHEMAAHPDQPLARDPVCGMSVDPTAGKPTAEYEGNIFHFCSAGCQKKFEADPARYASGEPRPQEPAKPGALYTCPMHPEIVQDKPGSCPICGMALEPMGVPSGDEGPNPELIDFTRRLWVSAVCSIPLLVLTMGPMFGLPVRAWIGERPTAWLELILATPVVLWAALPFFKRGWDSIVNRSPNMWTLISIGVGTAYGYSVVATLFPDMFPHSFRGHAGSVPVYFEAAAVIVALIFLGQVLELKARERTGSAIRALLDLAPKTARRIAEDGSETDVPLDEVQTGDRLRVRPGDAVPVDGIVLEGRTSIDESMITGEPVPVEKVEGDHVTGGTLNKNGSLIIRTEKIGAETMLAQIVEMVAKAQRSRAPIQGLADAVAFYFVPTVVLVAIVAFIVWAIFGPAPSMIYAIVSAVSVLIIACPCALGLATPMSVMTATGRGAQAGVLTKDAEALERFAKVDTIIIDKTGTLTEGRPKLTDVIAAPGFKEDELLSLAASLERGSEHPLAEAIVEGASARRLKLQDTKDFDAITGKGVRGQISGKAVALGNAAMMQQLGLDAASFKGQADALRSAGKTAMYVAVDGKIAGLVAVADPIKESAAAAISQLHARGLKIIMATGDEERTARAVAAKLDIDEVRAGVLPEGKKALVDQLQAKGAKVAMAGDGVNDAPALAAAYVGIAMGTGADVAMQSAGITLVKGDLNGIVRARHLAEATIRNIKQNLFFAFIYNVLGIPIAAGVLYPIFGTLLSPMIAAAAMSLSSVSVIANALRLRTLKL</sequence>
<dbReference type="GO" id="GO:0016887">
    <property type="term" value="F:ATP hydrolysis activity"/>
    <property type="evidence" value="ECO:0007669"/>
    <property type="project" value="InterPro"/>
</dbReference>
<keyword evidence="6 11" id="KW-0547">Nucleotide-binding</keyword>
<feature type="transmembrane region" description="Helical" evidence="11">
    <location>
        <begin position="201"/>
        <end position="221"/>
    </location>
</feature>
<name>A0A2S9IKM8_9HYPH</name>
<dbReference type="InterPro" id="IPR009078">
    <property type="entry name" value="Ferritin-like_SF"/>
</dbReference>
<accession>A0A2S9IKM8</accession>
<dbReference type="InterPro" id="IPR008250">
    <property type="entry name" value="ATPase_P-typ_transduc_dom_A_sf"/>
</dbReference>
<dbReference type="SMART" id="SM00746">
    <property type="entry name" value="TRASH"/>
    <property type="match status" value="1"/>
</dbReference>
<evidence type="ECO:0000256" key="3">
    <source>
        <dbReference type="ARBA" id="ARBA00022475"/>
    </source>
</evidence>
<dbReference type="SUPFAM" id="SSF81665">
    <property type="entry name" value="Calcium ATPase, transmembrane domain M"/>
    <property type="match status" value="1"/>
</dbReference>
<dbReference type="EMBL" id="PVBR01000025">
    <property type="protein sequence ID" value="PRD41065.1"/>
    <property type="molecule type" value="Genomic_DNA"/>
</dbReference>
<feature type="transmembrane region" description="Helical" evidence="11">
    <location>
        <begin position="137"/>
        <end position="158"/>
    </location>
</feature>
<keyword evidence="7 11" id="KW-0067">ATP-binding</keyword>
<dbReference type="SUPFAM" id="SSF81653">
    <property type="entry name" value="Calcium ATPase, transduction domain A"/>
    <property type="match status" value="1"/>
</dbReference>
<evidence type="ECO:0000256" key="11">
    <source>
        <dbReference type="RuleBase" id="RU362081"/>
    </source>
</evidence>
<keyword evidence="9 11" id="KW-1133">Transmembrane helix</keyword>
<dbReference type="InterPro" id="IPR018303">
    <property type="entry name" value="ATPase_P-typ_P_site"/>
</dbReference>
<evidence type="ECO:0000259" key="13">
    <source>
        <dbReference type="SMART" id="SM00746"/>
    </source>
</evidence>
<dbReference type="Gene3D" id="2.70.150.10">
    <property type="entry name" value="Calcium-transporting ATPase, cytoplasmic transduction domain A"/>
    <property type="match status" value="1"/>
</dbReference>
<evidence type="ECO:0000256" key="12">
    <source>
        <dbReference type="SAM" id="MobiDB-lite"/>
    </source>
</evidence>
<dbReference type="Pfam" id="PF00122">
    <property type="entry name" value="E1-E2_ATPase"/>
    <property type="match status" value="1"/>
</dbReference>
<dbReference type="InterPro" id="IPR023299">
    <property type="entry name" value="ATPase_P-typ_cyto_dom_N"/>
</dbReference>
<dbReference type="SUPFAM" id="SSF47240">
    <property type="entry name" value="Ferritin-like"/>
    <property type="match status" value="1"/>
</dbReference>
<dbReference type="FunFam" id="2.70.150.10:FF:000020">
    <property type="entry name" value="Copper-exporting P-type ATPase A"/>
    <property type="match status" value="1"/>
</dbReference>
<feature type="transmembrane region" description="Helical" evidence="11">
    <location>
        <begin position="422"/>
        <end position="445"/>
    </location>
</feature>
<keyword evidence="3 11" id="KW-1003">Cell membrane</keyword>
<dbReference type="Gene3D" id="3.40.50.1000">
    <property type="entry name" value="HAD superfamily/HAD-like"/>
    <property type="match status" value="1"/>
</dbReference>
<dbReference type="Pfam" id="PF04945">
    <property type="entry name" value="YHS"/>
    <property type="match status" value="1"/>
</dbReference>
<keyword evidence="15" id="KW-1185">Reference proteome</keyword>
<evidence type="ECO:0000313" key="14">
    <source>
        <dbReference type="EMBL" id="PRD41065.1"/>
    </source>
</evidence>
<dbReference type="InterPro" id="IPR059000">
    <property type="entry name" value="ATPase_P-type_domA"/>
</dbReference>
<evidence type="ECO:0000256" key="6">
    <source>
        <dbReference type="ARBA" id="ARBA00022741"/>
    </source>
</evidence>
<evidence type="ECO:0000256" key="7">
    <source>
        <dbReference type="ARBA" id="ARBA00022840"/>
    </source>
</evidence>
<dbReference type="SFLD" id="SFLDF00027">
    <property type="entry name" value="p-type_atpase"/>
    <property type="match status" value="1"/>
</dbReference>
<evidence type="ECO:0000256" key="9">
    <source>
        <dbReference type="ARBA" id="ARBA00022989"/>
    </source>
</evidence>
<dbReference type="CDD" id="cd02094">
    <property type="entry name" value="P-type_ATPase_Cu-like"/>
    <property type="match status" value="1"/>
</dbReference>
<proteinExistence type="inferred from homology"/>
<keyword evidence="10 11" id="KW-0472">Membrane</keyword>
<dbReference type="Gene3D" id="1.10.620.20">
    <property type="entry name" value="Ribonucleotide Reductase, subunit A"/>
    <property type="match status" value="1"/>
</dbReference>
<evidence type="ECO:0000256" key="10">
    <source>
        <dbReference type="ARBA" id="ARBA00023136"/>
    </source>
</evidence>
<feature type="domain" description="TRASH" evidence="13">
    <location>
        <begin position="33"/>
        <end position="71"/>
    </location>
</feature>
<evidence type="ECO:0000256" key="8">
    <source>
        <dbReference type="ARBA" id="ARBA00022967"/>
    </source>
</evidence>
<dbReference type="Gene3D" id="3.40.1110.10">
    <property type="entry name" value="Calcium-transporting ATPase, cytoplasmic domain N"/>
    <property type="match status" value="1"/>
</dbReference>
<dbReference type="Pfam" id="PF19335">
    <property type="entry name" value="HMBD"/>
    <property type="match status" value="1"/>
</dbReference>
<dbReference type="InterPro" id="IPR023298">
    <property type="entry name" value="ATPase_P-typ_TM_dom_sf"/>
</dbReference>
<dbReference type="InterPro" id="IPR045800">
    <property type="entry name" value="HMBD"/>
</dbReference>
<keyword evidence="8" id="KW-1278">Translocase</keyword>
<comment type="similarity">
    <text evidence="2 11">Belongs to the cation transport ATPase (P-type) (TC 3.A.3) family. Type IB subfamily.</text>
</comment>
<dbReference type="SFLD" id="SFLDG00002">
    <property type="entry name" value="C1.7:_P-type_atpase_like"/>
    <property type="match status" value="1"/>
</dbReference>
<comment type="subcellular location">
    <subcellularLocation>
        <location evidence="1">Cell membrane</location>
        <topology evidence="1">Multi-pass membrane protein</topology>
    </subcellularLocation>
</comment>
<reference evidence="14 15" key="1">
    <citation type="submission" date="2018-02" db="EMBL/GenBank/DDBJ databases">
        <title>The draft genome of Phyllobacterium sp. 1N-3.</title>
        <authorList>
            <person name="Liu L."/>
            <person name="Li L."/>
            <person name="Zhang X."/>
            <person name="Wang T."/>
            <person name="Liang L."/>
        </authorList>
    </citation>
    <scope>NUCLEOTIDE SEQUENCE [LARGE SCALE GENOMIC DNA]</scope>
    <source>
        <strain evidence="14 15">1N-3</strain>
    </source>
</reference>
<dbReference type="InterPro" id="IPR012348">
    <property type="entry name" value="RNR-like"/>
</dbReference>
<dbReference type="GO" id="GO:0005524">
    <property type="term" value="F:ATP binding"/>
    <property type="evidence" value="ECO:0007669"/>
    <property type="project" value="UniProtKB-UniRule"/>
</dbReference>
<dbReference type="InterPro" id="IPR001757">
    <property type="entry name" value="P_typ_ATPase"/>
</dbReference>
<dbReference type="PRINTS" id="PR00943">
    <property type="entry name" value="CUATPASE"/>
</dbReference>
<feature type="region of interest" description="Disordered" evidence="12">
    <location>
        <begin position="1"/>
        <end position="31"/>
    </location>
</feature>
<dbReference type="InterPro" id="IPR023214">
    <property type="entry name" value="HAD_sf"/>
</dbReference>